<dbReference type="PANTHER" id="PTHR33121:SF70">
    <property type="entry name" value="SIGNALING PROTEIN YKOW"/>
    <property type="match status" value="1"/>
</dbReference>
<dbReference type="Proteomes" id="UP000288212">
    <property type="component" value="Unassembled WGS sequence"/>
</dbReference>
<dbReference type="Gene3D" id="3.20.20.450">
    <property type="entry name" value="EAL domain"/>
    <property type="match status" value="1"/>
</dbReference>
<dbReference type="PANTHER" id="PTHR33121">
    <property type="entry name" value="CYCLIC DI-GMP PHOSPHODIESTERASE PDEF"/>
    <property type="match status" value="1"/>
</dbReference>
<proteinExistence type="predicted"/>
<evidence type="ECO:0000313" key="4">
    <source>
        <dbReference type="Proteomes" id="UP000288212"/>
    </source>
</evidence>
<dbReference type="CDD" id="cd01949">
    <property type="entry name" value="GGDEF"/>
    <property type="match status" value="1"/>
</dbReference>
<evidence type="ECO:0000313" key="3">
    <source>
        <dbReference type="EMBL" id="RUO20689.1"/>
    </source>
</evidence>
<dbReference type="SMART" id="SM00267">
    <property type="entry name" value="GGDEF"/>
    <property type="match status" value="1"/>
</dbReference>
<dbReference type="RefSeq" id="WP_126791839.1">
    <property type="nucleotide sequence ID" value="NZ_PIPI01000002.1"/>
</dbReference>
<dbReference type="EMBL" id="PIPI01000002">
    <property type="protein sequence ID" value="RUO20689.1"/>
    <property type="molecule type" value="Genomic_DNA"/>
</dbReference>
<dbReference type="AlphaFoldDB" id="A0A432VVQ4"/>
<dbReference type="PROSITE" id="PS50883">
    <property type="entry name" value="EAL"/>
    <property type="match status" value="1"/>
</dbReference>
<dbReference type="NCBIfam" id="TIGR00254">
    <property type="entry name" value="GGDEF"/>
    <property type="match status" value="1"/>
</dbReference>
<dbReference type="SUPFAM" id="SSF55073">
    <property type="entry name" value="Nucleotide cyclase"/>
    <property type="match status" value="1"/>
</dbReference>
<dbReference type="SUPFAM" id="SSF141868">
    <property type="entry name" value="EAL domain-like"/>
    <property type="match status" value="1"/>
</dbReference>
<sequence length="750" mass="84405">MSETEHRLSFARMIARISARFVATKVTEIDQTIIESLAKIGSFFHADRSYIFEFSDHLEFADNTYEWCADGIQPVIQDLKNIPMTGFDTWIESWYAGHSIPIADVLELPEHSPERALLEPQGIRALIMVPLPSENSLLGMFGIDLTKQPYRWPQEQVTLLQVVGEIIAGAIQRKYSNDSHRLRELVAKLAVRFINLPTDSVDKTITSSLNQISELLDFSVLEFLHEPPAAVTKLIEEKQRKVFRVAPEKLPEYATEQSSALVVRVQSLAKNYGAIIAVHGSQRLFRDARILESLVLIADLIAGTLARKETEQQVERLAYFDELTGLPNRAMFVRYLTNFSEEPSSSLGIGHGAMLFLDLDHFKRSNDNLGREFGDRVLIETAERIRQLLEPNELVARLAGDQFLVCLRSHHADKADFEIARRIESIYQALNEPYRIAGHVYHGSVSVGVIYLNQANSVEELLTLSEMALHAAKAKGRNLVEYYQPQIQADAIARAALYDELRDAIDEGQFVVYFQPQMNGLGEVVGCEALVRWQHPYRGLLSPSEFIEFAEETKLIVGIGRCVLDAACNAIHELEAHGFDYPVSVNISVEQMYEDGFVAEVIALLAAKQIPPQRLCIELTESSMIKDTQTVTECMHALRAAGVSFSLDDFGTGYSSLAYLKSLPIQEIKLDLRFVRDMLKHTQDAAIAKLVFALARELDMDVIAEGVETQEQYEFLRQLGCKYYQGYLFARALPLADFIAFSRSNGTESV</sequence>
<dbReference type="InterPro" id="IPR000160">
    <property type="entry name" value="GGDEF_dom"/>
</dbReference>
<evidence type="ECO:0000259" key="2">
    <source>
        <dbReference type="PROSITE" id="PS50887"/>
    </source>
</evidence>
<dbReference type="PROSITE" id="PS50887">
    <property type="entry name" value="GGDEF"/>
    <property type="match status" value="1"/>
</dbReference>
<dbReference type="Pfam" id="PF00990">
    <property type="entry name" value="GGDEF"/>
    <property type="match status" value="1"/>
</dbReference>
<dbReference type="InterPro" id="IPR003018">
    <property type="entry name" value="GAF"/>
</dbReference>
<feature type="domain" description="GGDEF" evidence="2">
    <location>
        <begin position="350"/>
        <end position="485"/>
    </location>
</feature>
<gene>
    <name evidence="3" type="ORF">CWE06_05115</name>
</gene>
<dbReference type="Pfam" id="PF01590">
    <property type="entry name" value="GAF"/>
    <property type="match status" value="1"/>
</dbReference>
<dbReference type="InterPro" id="IPR029016">
    <property type="entry name" value="GAF-like_dom_sf"/>
</dbReference>
<dbReference type="SUPFAM" id="SSF55781">
    <property type="entry name" value="GAF domain-like"/>
    <property type="match status" value="1"/>
</dbReference>
<feature type="domain" description="EAL" evidence="1">
    <location>
        <begin position="494"/>
        <end position="746"/>
    </location>
</feature>
<dbReference type="InterPro" id="IPR050706">
    <property type="entry name" value="Cyclic-di-GMP_PDE-like"/>
</dbReference>
<dbReference type="InterPro" id="IPR001633">
    <property type="entry name" value="EAL_dom"/>
</dbReference>
<dbReference type="GO" id="GO:0071111">
    <property type="term" value="F:cyclic-guanylate-specific phosphodiesterase activity"/>
    <property type="evidence" value="ECO:0007669"/>
    <property type="project" value="InterPro"/>
</dbReference>
<evidence type="ECO:0008006" key="5">
    <source>
        <dbReference type="Google" id="ProtNLM"/>
    </source>
</evidence>
<dbReference type="Gene3D" id="3.30.450.40">
    <property type="match status" value="1"/>
</dbReference>
<comment type="caution">
    <text evidence="3">The sequence shown here is derived from an EMBL/GenBank/DDBJ whole genome shotgun (WGS) entry which is preliminary data.</text>
</comment>
<protein>
    <recommendedName>
        <fullName evidence="5">Bifunctional diguanylate cyclase/phosphodiesterase</fullName>
    </recommendedName>
</protein>
<dbReference type="Gene3D" id="3.30.70.270">
    <property type="match status" value="1"/>
</dbReference>
<dbReference type="Pfam" id="PF00563">
    <property type="entry name" value="EAL"/>
    <property type="match status" value="1"/>
</dbReference>
<dbReference type="OrthoDB" id="9812358at2"/>
<accession>A0A432VVQ4</accession>
<evidence type="ECO:0000259" key="1">
    <source>
        <dbReference type="PROSITE" id="PS50883"/>
    </source>
</evidence>
<dbReference type="InterPro" id="IPR035919">
    <property type="entry name" value="EAL_sf"/>
</dbReference>
<dbReference type="SMART" id="SM00065">
    <property type="entry name" value="GAF"/>
    <property type="match status" value="1"/>
</dbReference>
<dbReference type="CDD" id="cd01948">
    <property type="entry name" value="EAL"/>
    <property type="match status" value="1"/>
</dbReference>
<organism evidence="3 4">
    <name type="scientific">Aliidiomarina haloalkalitolerans</name>
    <dbReference type="NCBI Taxonomy" id="859059"/>
    <lineage>
        <taxon>Bacteria</taxon>
        <taxon>Pseudomonadati</taxon>
        <taxon>Pseudomonadota</taxon>
        <taxon>Gammaproteobacteria</taxon>
        <taxon>Alteromonadales</taxon>
        <taxon>Idiomarinaceae</taxon>
        <taxon>Aliidiomarina</taxon>
    </lineage>
</organism>
<keyword evidence="4" id="KW-1185">Reference proteome</keyword>
<reference evidence="3 4" key="1">
    <citation type="journal article" date="2011" name="Front. Microbiol.">
        <title>Genomic signatures of strain selection and enhancement in Bacillus atrophaeus var. globigii, a historical biowarfare simulant.</title>
        <authorList>
            <person name="Gibbons H.S."/>
            <person name="Broomall S.M."/>
            <person name="McNew L.A."/>
            <person name="Daligault H."/>
            <person name="Chapman C."/>
            <person name="Bruce D."/>
            <person name="Karavis M."/>
            <person name="Krepps M."/>
            <person name="McGregor P.A."/>
            <person name="Hong C."/>
            <person name="Park K.H."/>
            <person name="Akmal A."/>
            <person name="Feldman A."/>
            <person name="Lin J.S."/>
            <person name="Chang W.E."/>
            <person name="Higgs B.W."/>
            <person name="Demirev P."/>
            <person name="Lindquist J."/>
            <person name="Liem A."/>
            <person name="Fochler E."/>
            <person name="Read T.D."/>
            <person name="Tapia R."/>
            <person name="Johnson S."/>
            <person name="Bishop-Lilly K.A."/>
            <person name="Detter C."/>
            <person name="Han C."/>
            <person name="Sozhamannan S."/>
            <person name="Rosenzweig C.N."/>
            <person name="Skowronski E.W."/>
        </authorList>
    </citation>
    <scope>NUCLEOTIDE SEQUENCE [LARGE SCALE GENOMIC DNA]</scope>
    <source>
        <strain evidence="3 4">AK5</strain>
    </source>
</reference>
<dbReference type="InterPro" id="IPR043128">
    <property type="entry name" value="Rev_trsase/Diguanyl_cyclase"/>
</dbReference>
<dbReference type="InterPro" id="IPR029787">
    <property type="entry name" value="Nucleotide_cyclase"/>
</dbReference>
<name>A0A432VVQ4_9GAMM</name>
<dbReference type="SMART" id="SM00052">
    <property type="entry name" value="EAL"/>
    <property type="match status" value="1"/>
</dbReference>